<dbReference type="InterPro" id="IPR011009">
    <property type="entry name" value="Kinase-like_dom_sf"/>
</dbReference>
<dbReference type="InterPro" id="IPR001245">
    <property type="entry name" value="Ser-Thr/Tyr_kinase_cat_dom"/>
</dbReference>
<dbReference type="InterPro" id="IPR006597">
    <property type="entry name" value="Sel1-like"/>
</dbReference>
<dbReference type="GO" id="GO:0005524">
    <property type="term" value="F:ATP binding"/>
    <property type="evidence" value="ECO:0007669"/>
    <property type="project" value="InterPro"/>
</dbReference>
<dbReference type="Gene3D" id="1.25.40.10">
    <property type="entry name" value="Tetratricopeptide repeat domain"/>
    <property type="match status" value="1"/>
</dbReference>
<dbReference type="OrthoDB" id="2332175at2759"/>
<evidence type="ECO:0000259" key="1">
    <source>
        <dbReference type="PROSITE" id="PS50011"/>
    </source>
</evidence>
<name>A0A015JGZ2_RHIIW</name>
<dbReference type="InterPro" id="IPR011990">
    <property type="entry name" value="TPR-like_helical_dom_sf"/>
</dbReference>
<dbReference type="Proteomes" id="UP000022910">
    <property type="component" value="Unassembled WGS sequence"/>
</dbReference>
<gene>
    <name evidence="2" type="ORF">RirG_102170</name>
</gene>
<dbReference type="SUPFAM" id="SSF81901">
    <property type="entry name" value="HCP-like"/>
    <property type="match status" value="1"/>
</dbReference>
<evidence type="ECO:0000313" key="3">
    <source>
        <dbReference type="Proteomes" id="UP000022910"/>
    </source>
</evidence>
<organism evidence="2 3">
    <name type="scientific">Rhizophagus irregularis (strain DAOM 197198w)</name>
    <name type="common">Glomus intraradices</name>
    <dbReference type="NCBI Taxonomy" id="1432141"/>
    <lineage>
        <taxon>Eukaryota</taxon>
        <taxon>Fungi</taxon>
        <taxon>Fungi incertae sedis</taxon>
        <taxon>Mucoromycota</taxon>
        <taxon>Glomeromycotina</taxon>
        <taxon>Glomeromycetes</taxon>
        <taxon>Glomerales</taxon>
        <taxon>Glomeraceae</taxon>
        <taxon>Rhizophagus</taxon>
    </lineage>
</organism>
<dbReference type="PANTHER" id="PTHR44329">
    <property type="entry name" value="SERINE/THREONINE-PROTEIN KINASE TNNI3K-RELATED"/>
    <property type="match status" value="1"/>
</dbReference>
<protein>
    <submittedName>
        <fullName evidence="2">Bck1p</fullName>
    </submittedName>
</protein>
<evidence type="ECO:0000313" key="2">
    <source>
        <dbReference type="EMBL" id="EXX68772.1"/>
    </source>
</evidence>
<dbReference type="HOGENOM" id="CLU_002764_1_0_1"/>
<reference evidence="2 3" key="1">
    <citation type="submission" date="2014-02" db="EMBL/GenBank/DDBJ databases">
        <title>Single nucleus genome sequencing reveals high similarity among nuclei of an endomycorrhizal fungus.</title>
        <authorList>
            <person name="Lin K."/>
            <person name="Geurts R."/>
            <person name="Zhang Z."/>
            <person name="Limpens E."/>
            <person name="Saunders D.G."/>
            <person name="Mu D."/>
            <person name="Pang E."/>
            <person name="Cao H."/>
            <person name="Cha H."/>
            <person name="Lin T."/>
            <person name="Zhou Q."/>
            <person name="Shang Y."/>
            <person name="Li Y."/>
            <person name="Ivanov S."/>
            <person name="Sharma T."/>
            <person name="Velzen R.V."/>
            <person name="Ruijter N.D."/>
            <person name="Aanen D.K."/>
            <person name="Win J."/>
            <person name="Kamoun S."/>
            <person name="Bisseling T."/>
            <person name="Huang S."/>
        </authorList>
    </citation>
    <scope>NUCLEOTIDE SEQUENCE [LARGE SCALE GENOMIC DNA]</scope>
    <source>
        <strain evidence="3">DAOM197198w</strain>
    </source>
</reference>
<dbReference type="PROSITE" id="PS50011">
    <property type="entry name" value="PROTEIN_KINASE_DOM"/>
    <property type="match status" value="1"/>
</dbReference>
<accession>A0A015JGZ2</accession>
<dbReference type="InterPro" id="IPR000719">
    <property type="entry name" value="Prot_kinase_dom"/>
</dbReference>
<keyword evidence="3" id="KW-1185">Reference proteome</keyword>
<feature type="domain" description="Protein kinase" evidence="1">
    <location>
        <begin position="1"/>
        <end position="259"/>
    </location>
</feature>
<dbReference type="Pfam" id="PF08238">
    <property type="entry name" value="Sel1"/>
    <property type="match status" value="4"/>
</dbReference>
<dbReference type="Pfam" id="PF07714">
    <property type="entry name" value="PK_Tyr_Ser-Thr"/>
    <property type="match status" value="1"/>
</dbReference>
<dbReference type="Gene3D" id="1.10.510.10">
    <property type="entry name" value="Transferase(Phosphotransferase) domain 1"/>
    <property type="match status" value="1"/>
</dbReference>
<proteinExistence type="predicted"/>
<comment type="caution">
    <text evidence="2">The sequence shown here is derived from an EMBL/GenBank/DDBJ whole genome shotgun (WGS) entry which is preliminary data.</text>
</comment>
<dbReference type="InterPro" id="IPR051681">
    <property type="entry name" value="Ser/Thr_Kinases-Pseudokinases"/>
</dbReference>
<sequence>MTSNSKVIKEEFIPIYNYIEKKMIKKCMFTKIHWLNIRIHKQNFCTNNTNIIKFLENENIVDSDSNYLFVSNYDETLANYLKNNFNILIWDTKLKFAIQIAEAVSYMHQANIIHRELANNILVYQNTIKFANFGLSHKVDEISSKSYSFQNTLPYIDPQHFQEKEIDNYNYHHYKGQKSDVYSVGVLLWEISSGKKPFKSYTLHQRLELMFEILNGKREVPIPNTPVDYINIYQKCWKNNPDNRPNMDQVLSNLKSINLDTIEILISDLLPLYECFIQRGMNENDCIQLIRQSIKSKNKDEDKIFNYLNILNINDRLQNIILFLAKFYQHGIGTEKNEIKAFELYKEAYEKNYISSMYMLGDCYKYGIGTENDETRAFELYKEACDKEHINSMYMLGCCYQYGIGTEKNEFNAFSLYKTAASRGHINSISRLGYCYQFGIGTKKDAIEAIGLYMKAAERGNERCIQIAYVCDNDNLTNLDYIDYKEIFVENKNNLMDFDYNEMSSHSSSHILKKNIVKFFGFSGEQIIRQFKLNHGIILSGKNIRPSIRSIIAEDGENLKMSLYKGQPLVYTINSNNDKPLDMCINFPIAEIIYSGSLVESFSKYKCNDEKSHELYGHFLARKFLAGGQLFIKDFNLATSTQIDILKFYLFYVYNSVKYSLEVRFNNLFTLSLLPKIVTMDGKELSTHEKLTKWMTDLYQRKMTAIISYNNLIPVTQLRHSILSIENIESINEKQPGVDDFVRRLSLEEWVGDEVHDNLMSWTENFNLFQGLIFNNDHEIEISKKIAINFIEIPKVNLKNDKLYLKLTTPSTNMEVILISNNIFSIKDLSTFPFIKSNNTKEYEDYAHILLKCERYEILLNKDHIKPTKEFEQLIENALNSIKPLEALQNIFNEYGHIFPQRIILGRSLKSILTSSPFCKCDTINFILETPLFTSLEQRLDYLNILYSLNISYLLTQEGKVVEKNDLINWIQNINNNLEIIEFDNIIPLYKILKVEQQRKIDDILKNDFRIIMTGITDLNDLDNNNDVHYKRINLNSELILKNDDYKVFGSIITENNIKLEQICVNFGLFDFNGFHAIIKKSKDISIDITKCYILWMIVGNPSKLSIFSSNNRKFQVDCIRESITIQPNKSNYCIKTPFPLSHGYTISVHAYYPSTNYEPINIIKLVGWNDEYINFQITYNEFDGINNSLTNIEIDLHICFLFTNYKNLKIDDEERECSIDLIGYILTEDNLNDKLPNEIESEAKSSLISDSDVEMIINDNATSGFEKFCNEIINEFEEQQNNIRKEIIDEFDKFRSENLKFLRLSNVS</sequence>
<dbReference type="SMART" id="SM00671">
    <property type="entry name" value="SEL1"/>
    <property type="match status" value="4"/>
</dbReference>
<dbReference type="GO" id="GO:0004674">
    <property type="term" value="F:protein serine/threonine kinase activity"/>
    <property type="evidence" value="ECO:0007669"/>
    <property type="project" value="TreeGrafter"/>
</dbReference>
<dbReference type="EMBL" id="JEMT01017174">
    <property type="protein sequence ID" value="EXX68772.1"/>
    <property type="molecule type" value="Genomic_DNA"/>
</dbReference>
<dbReference type="SUPFAM" id="SSF56112">
    <property type="entry name" value="Protein kinase-like (PK-like)"/>
    <property type="match status" value="1"/>
</dbReference>